<protein>
    <recommendedName>
        <fullName evidence="3">Major capsid protein</fullName>
    </recommendedName>
</protein>
<organism evidence="1 2">
    <name type="scientific">Haladaptatus pallidirubidus</name>
    <dbReference type="NCBI Taxonomy" id="1008152"/>
    <lineage>
        <taxon>Archaea</taxon>
        <taxon>Methanobacteriati</taxon>
        <taxon>Methanobacteriota</taxon>
        <taxon>Stenosarchaea group</taxon>
        <taxon>Halobacteria</taxon>
        <taxon>Halobacteriales</taxon>
        <taxon>Haladaptataceae</taxon>
        <taxon>Haladaptatus</taxon>
    </lineage>
</organism>
<evidence type="ECO:0000313" key="1">
    <source>
        <dbReference type="EMBL" id="GAA5041886.1"/>
    </source>
</evidence>
<dbReference type="AlphaFoldDB" id="A0AAV3UBS8"/>
<evidence type="ECO:0000313" key="2">
    <source>
        <dbReference type="Proteomes" id="UP001501729"/>
    </source>
</evidence>
<dbReference type="EMBL" id="BAABKX010000001">
    <property type="protein sequence ID" value="GAA5041886.1"/>
    <property type="molecule type" value="Genomic_DNA"/>
</dbReference>
<sequence length="455" mass="49167">MSAAGTTVLHALTGSEKMNPSQAEKIAKSVFNDWGIQARDLGDEVVYPITGKLLEDAGKEVPEEGDGWSSKTASAVDLPAYQRGYSQKHAYAVEEKLGQGNSNVILQAASVGDDYTGGLKGLDQTIEKDGPITAATVQGATPIQFDPRIVDIQRSTATITTRVVQEGQAGFQASYNVVSDRSDPIGMLGESDALDLSDNKESDHSLGNEKKDMKIFADQVNISDFTVRAESSLGYMDVGQMTFGQRVIAHALFKATQFFYGDPSVGVAGANGYASLESEHAYEGMAKIATDSGNQVDKSSITLSGDQPLLEDLKYELTKAVEETGLTYDSAEIAVSPTFFDRLENEANISTRLDAFDQDINFGGRMINLKQNVPVVECPNIRDQPWQTTTNFTASNTDAFIWDRNNVRFRALMPLTTVPLGRVGLGDKAALAEFGTLIDKSHGNHIQYLSSYPAA</sequence>
<dbReference type="Proteomes" id="UP001501729">
    <property type="component" value="Unassembled WGS sequence"/>
</dbReference>
<comment type="caution">
    <text evidence="1">The sequence shown here is derived from an EMBL/GenBank/DDBJ whole genome shotgun (WGS) entry which is preliminary data.</text>
</comment>
<evidence type="ECO:0008006" key="3">
    <source>
        <dbReference type="Google" id="ProtNLM"/>
    </source>
</evidence>
<dbReference type="GeneID" id="68615150"/>
<accession>A0AAV3UBS8</accession>
<proteinExistence type="predicted"/>
<reference evidence="1 2" key="1">
    <citation type="journal article" date="2019" name="Int. J. Syst. Evol. Microbiol.">
        <title>The Global Catalogue of Microorganisms (GCM) 10K type strain sequencing project: providing services to taxonomists for standard genome sequencing and annotation.</title>
        <authorList>
            <consortium name="The Broad Institute Genomics Platform"/>
            <consortium name="The Broad Institute Genome Sequencing Center for Infectious Disease"/>
            <person name="Wu L."/>
            <person name="Ma J."/>
        </authorList>
    </citation>
    <scope>NUCLEOTIDE SEQUENCE [LARGE SCALE GENOMIC DNA]</scope>
    <source>
        <strain evidence="1 2">JCM 17504</strain>
    </source>
</reference>
<keyword evidence="2" id="KW-1185">Reference proteome</keyword>
<name>A0AAV3UBS8_9EURY</name>
<dbReference type="RefSeq" id="WP_227775266.1">
    <property type="nucleotide sequence ID" value="NZ_BAABKX010000001.1"/>
</dbReference>
<gene>
    <name evidence="1" type="ORF">GCM10025751_04630</name>
</gene>